<sequence>MAIDQGSNILFRPTIWISILGLILSIIFGVVANLQPLYIFVLFVAIAILINFFKNFEQTVLGLLILRSALDAFSDQQLPAAFAVGIDILALLYVAVLLLRRQKIHTDGFWWLLAGWIALQGLWVVLQAIGGLGLGASYLPVAMREWIRVFSGLMIYLLVMQLKDRLTAEKVISYLFLSLIIPITAATLQILLPPSMLPSFLVFQSGYAIEAGSRMNGTLGHPNAFATFTLFFLGVALWKVGQVKQRLPWLILVAALAFFLVSSKSLTGLMMLVAFIPALVAPKMNIVNLIGGILLFGLVLFFFASSPMGQERLQSLYGTPLLNPDIDVSRAILLQWDDGNSFNWRIAQWTFLLEKWKYSPLLGYGLDTSRFLTPLASYSHNDYVRFLAEEGIFGFILFLFLIGALFVRLFQLAYSVPPNSSKRNLCFIMLAFLVSMLVGMLAGNVWNHTTLFFYWWTLLAVAGWDWDKPINAEVDSATSTKPKYFNYQRNSTRRRLSRSE</sequence>
<feature type="transmembrane region" description="Helical" evidence="5">
    <location>
        <begin position="110"/>
        <end position="129"/>
    </location>
</feature>
<dbReference type="RefSeq" id="WP_096575540.1">
    <property type="nucleotide sequence ID" value="NZ_CAWNJS010000001.1"/>
</dbReference>
<keyword evidence="4 5" id="KW-0472">Membrane</keyword>
<feature type="transmembrane region" description="Helical" evidence="5">
    <location>
        <begin position="247"/>
        <end position="280"/>
    </location>
</feature>
<keyword evidence="3 5" id="KW-1133">Transmembrane helix</keyword>
<gene>
    <name evidence="7" type="ORF">NIES37_22110</name>
</gene>
<organism evidence="7 8">
    <name type="scientific">Tolypothrix tenuis PCC 7101</name>
    <dbReference type="NCBI Taxonomy" id="231146"/>
    <lineage>
        <taxon>Bacteria</taxon>
        <taxon>Bacillati</taxon>
        <taxon>Cyanobacteriota</taxon>
        <taxon>Cyanophyceae</taxon>
        <taxon>Nostocales</taxon>
        <taxon>Tolypothrichaceae</taxon>
        <taxon>Tolypothrix</taxon>
    </lineage>
</organism>
<dbReference type="AlphaFoldDB" id="A0A1Z4MXT3"/>
<feature type="transmembrane region" description="Helical" evidence="5">
    <location>
        <begin position="141"/>
        <end position="159"/>
    </location>
</feature>
<dbReference type="InterPro" id="IPR051533">
    <property type="entry name" value="WaaL-like"/>
</dbReference>
<evidence type="ECO:0000256" key="4">
    <source>
        <dbReference type="ARBA" id="ARBA00023136"/>
    </source>
</evidence>
<keyword evidence="8" id="KW-1185">Reference proteome</keyword>
<evidence type="ECO:0000256" key="3">
    <source>
        <dbReference type="ARBA" id="ARBA00022989"/>
    </source>
</evidence>
<feature type="transmembrane region" description="Helical" evidence="5">
    <location>
        <begin position="37"/>
        <end position="56"/>
    </location>
</feature>
<dbReference type="PANTHER" id="PTHR37422:SF23">
    <property type="entry name" value="TEICHURONIC ACID BIOSYNTHESIS PROTEIN TUAE"/>
    <property type="match status" value="1"/>
</dbReference>
<dbReference type="Proteomes" id="UP000218785">
    <property type="component" value="Chromosome"/>
</dbReference>
<reference evidence="7 8" key="1">
    <citation type="submission" date="2017-06" db="EMBL/GenBank/DDBJ databases">
        <title>Genome sequencing of cyanobaciteial culture collection at National Institute for Environmental Studies (NIES).</title>
        <authorList>
            <person name="Hirose Y."/>
            <person name="Shimura Y."/>
            <person name="Fujisawa T."/>
            <person name="Nakamura Y."/>
            <person name="Kawachi M."/>
        </authorList>
    </citation>
    <scope>NUCLEOTIDE SEQUENCE [LARGE SCALE GENOMIC DNA]</scope>
    <source>
        <strain evidence="7 8">NIES-37</strain>
    </source>
</reference>
<evidence type="ECO:0000256" key="5">
    <source>
        <dbReference type="SAM" id="Phobius"/>
    </source>
</evidence>
<dbReference type="EMBL" id="AP018248">
    <property type="protein sequence ID" value="BAY98263.1"/>
    <property type="molecule type" value="Genomic_DNA"/>
</dbReference>
<feature type="transmembrane region" description="Helical" evidence="5">
    <location>
        <begin position="223"/>
        <end position="240"/>
    </location>
</feature>
<feature type="transmembrane region" description="Helical" evidence="5">
    <location>
        <begin position="76"/>
        <end position="98"/>
    </location>
</feature>
<dbReference type="GO" id="GO:0016020">
    <property type="term" value="C:membrane"/>
    <property type="evidence" value="ECO:0007669"/>
    <property type="project" value="UniProtKB-SubCell"/>
</dbReference>
<feature type="transmembrane region" description="Helical" evidence="5">
    <location>
        <begin position="286"/>
        <end position="304"/>
    </location>
</feature>
<feature type="transmembrane region" description="Helical" evidence="5">
    <location>
        <begin position="425"/>
        <end position="446"/>
    </location>
</feature>
<dbReference type="PANTHER" id="PTHR37422">
    <property type="entry name" value="TEICHURONIC ACID BIOSYNTHESIS PROTEIN TUAE"/>
    <property type="match status" value="1"/>
</dbReference>
<feature type="transmembrane region" description="Helical" evidence="5">
    <location>
        <begin position="392"/>
        <end position="413"/>
    </location>
</feature>
<feature type="transmembrane region" description="Helical" evidence="5">
    <location>
        <begin position="171"/>
        <end position="192"/>
    </location>
</feature>
<comment type="subcellular location">
    <subcellularLocation>
        <location evidence="1">Membrane</location>
        <topology evidence="1">Multi-pass membrane protein</topology>
    </subcellularLocation>
</comment>
<feature type="domain" description="O-antigen ligase-related" evidence="6">
    <location>
        <begin position="252"/>
        <end position="399"/>
    </location>
</feature>
<dbReference type="KEGG" id="ttq:NIES37_22110"/>
<dbReference type="InterPro" id="IPR007016">
    <property type="entry name" value="O-antigen_ligase-rel_domated"/>
</dbReference>
<evidence type="ECO:0000259" key="6">
    <source>
        <dbReference type="Pfam" id="PF04932"/>
    </source>
</evidence>
<feature type="transmembrane region" description="Helical" evidence="5">
    <location>
        <begin position="15"/>
        <end position="32"/>
    </location>
</feature>
<dbReference type="Pfam" id="PF04932">
    <property type="entry name" value="Wzy_C"/>
    <property type="match status" value="1"/>
</dbReference>
<keyword evidence="2 5" id="KW-0812">Transmembrane</keyword>
<name>A0A1Z4MXT3_9CYAN</name>
<proteinExistence type="predicted"/>
<evidence type="ECO:0000313" key="7">
    <source>
        <dbReference type="EMBL" id="BAY98263.1"/>
    </source>
</evidence>
<evidence type="ECO:0000256" key="1">
    <source>
        <dbReference type="ARBA" id="ARBA00004141"/>
    </source>
</evidence>
<protein>
    <recommendedName>
        <fullName evidence="6">O-antigen ligase-related domain-containing protein</fullName>
    </recommendedName>
</protein>
<accession>A0A1Z4MXT3</accession>
<evidence type="ECO:0000256" key="2">
    <source>
        <dbReference type="ARBA" id="ARBA00022692"/>
    </source>
</evidence>
<evidence type="ECO:0000313" key="8">
    <source>
        <dbReference type="Proteomes" id="UP000218785"/>
    </source>
</evidence>